<evidence type="ECO:0000313" key="1">
    <source>
        <dbReference type="EMBL" id="WEY85310.1"/>
    </source>
</evidence>
<sequence>MKSFLTIDEIMVDLRSRTRWDLKFIEEYQAFNNKNHEFENIFAKFSYKPHLDEILANVDDWNTFKNFIADDFNNLKYPPCHLYIDRGEVTAFWFIPDPLLVYEISIEEEHLIIENIKKQLTELNNCDLEEITASGGDREIHEDLYLEYYREKQFLDALIPKNIKRPKEVCAKEEV</sequence>
<dbReference type="AlphaFoldDB" id="A0AAX3RP95"/>
<accession>A0AAX3RP95</accession>
<organism evidence="1 2">
    <name type="scientific">Bacillus subtilis</name>
    <dbReference type="NCBI Taxonomy" id="1423"/>
    <lineage>
        <taxon>Bacteria</taxon>
        <taxon>Bacillati</taxon>
        <taxon>Bacillota</taxon>
        <taxon>Bacilli</taxon>
        <taxon>Bacillales</taxon>
        <taxon>Bacillaceae</taxon>
        <taxon>Bacillus</taxon>
    </lineage>
</organism>
<proteinExistence type="predicted"/>
<gene>
    <name evidence="1" type="ORF">P5633_03530</name>
</gene>
<reference evidence="1" key="1">
    <citation type="submission" date="2025-02" db="EMBL/GenBank/DDBJ databases">
        <title>Complete genome sequences of 52 Bacillus and Priestia strains isolated from West-African fermentations and 26 reference strains from the DSMZ collection.</title>
        <authorList>
            <person name="Wiedenbein E.S."/>
            <person name="Canoy T.S."/>
            <person name="Hui Y."/>
            <person name="Parkouda C."/>
            <person name="Dawende C."/>
            <person name="Ametefe E."/>
            <person name="Jespersen L."/>
            <person name="Nielsen D.S."/>
        </authorList>
    </citation>
    <scope>NUCLEOTIDE SEQUENCE</scope>
    <source>
        <strain evidence="1">PRO56</strain>
    </source>
</reference>
<name>A0AAX3RP95_BACIU</name>
<protein>
    <submittedName>
        <fullName evidence="1">Uncharacterized protein</fullName>
    </submittedName>
</protein>
<dbReference type="EMBL" id="CP120576">
    <property type="protein sequence ID" value="WEY85310.1"/>
    <property type="molecule type" value="Genomic_DNA"/>
</dbReference>
<evidence type="ECO:0000313" key="2">
    <source>
        <dbReference type="Proteomes" id="UP001214898"/>
    </source>
</evidence>
<dbReference type="Proteomes" id="UP001214898">
    <property type="component" value="Chromosome"/>
</dbReference>